<reference evidence="3" key="1">
    <citation type="submission" date="2019-01" db="EMBL/GenBank/DDBJ databases">
        <title>Cytophagaceae bacterium strain CAR-16.</title>
        <authorList>
            <person name="Chen W.-M."/>
        </authorList>
    </citation>
    <scope>NUCLEOTIDE SEQUENCE [LARGE SCALE GENOMIC DNA]</scope>
    <source>
        <strain evidence="3">WWJ-16</strain>
    </source>
</reference>
<keyword evidence="1" id="KW-0378">Hydrolase</keyword>
<dbReference type="PANTHER" id="PTHR33886:SF8">
    <property type="entry name" value="UNSATURATED RHAMNOGALACTURONAN HYDROLASE (EUROFUNG)"/>
    <property type="match status" value="1"/>
</dbReference>
<dbReference type="AlphaFoldDB" id="A0A4V1N2H9"/>
<dbReference type="InterPro" id="IPR008928">
    <property type="entry name" value="6-hairpin_glycosidase_sf"/>
</dbReference>
<dbReference type="Gene3D" id="1.50.10.10">
    <property type="match status" value="1"/>
</dbReference>
<name>A0A4V1N2H9_9FLAO</name>
<comment type="caution">
    <text evidence="2">The sequence shown here is derived from an EMBL/GenBank/DDBJ whole genome shotgun (WGS) entry which is preliminary data.</text>
</comment>
<organism evidence="2 3">
    <name type="scientific">Flavobacterium stagni</name>
    <dbReference type="NCBI Taxonomy" id="2506421"/>
    <lineage>
        <taxon>Bacteria</taxon>
        <taxon>Pseudomonadati</taxon>
        <taxon>Bacteroidota</taxon>
        <taxon>Flavobacteriia</taxon>
        <taxon>Flavobacteriales</taxon>
        <taxon>Flavobacteriaceae</taxon>
        <taxon>Flavobacterium</taxon>
    </lineage>
</organism>
<dbReference type="InterPro" id="IPR052043">
    <property type="entry name" value="PolySaccharide_Degr_Enz"/>
</dbReference>
<gene>
    <name evidence="2" type="ORF">EQG61_10390</name>
</gene>
<dbReference type="SUPFAM" id="SSF48208">
    <property type="entry name" value="Six-hairpin glycosidases"/>
    <property type="match status" value="1"/>
</dbReference>
<dbReference type="Proteomes" id="UP000289857">
    <property type="component" value="Unassembled WGS sequence"/>
</dbReference>
<dbReference type="OrthoDB" id="9807186at2"/>
<proteinExistence type="predicted"/>
<dbReference type="InterPro" id="IPR012341">
    <property type="entry name" value="6hp_glycosidase-like_sf"/>
</dbReference>
<evidence type="ECO:0000256" key="1">
    <source>
        <dbReference type="ARBA" id="ARBA00022801"/>
    </source>
</evidence>
<dbReference type="InterPro" id="IPR010905">
    <property type="entry name" value="Glyco_hydro_88"/>
</dbReference>
<evidence type="ECO:0000313" key="3">
    <source>
        <dbReference type="Proteomes" id="UP000289857"/>
    </source>
</evidence>
<dbReference type="PANTHER" id="PTHR33886">
    <property type="entry name" value="UNSATURATED RHAMNOGALACTURONAN HYDROLASE (EUROFUNG)"/>
    <property type="match status" value="1"/>
</dbReference>
<accession>A0A4V1N2H9</accession>
<protein>
    <recommendedName>
        <fullName evidence="4">Glycosyl hydrolase family 88</fullName>
    </recommendedName>
</protein>
<dbReference type="GO" id="GO:0016787">
    <property type="term" value="F:hydrolase activity"/>
    <property type="evidence" value="ECO:0007669"/>
    <property type="project" value="UniProtKB-KW"/>
</dbReference>
<evidence type="ECO:0008006" key="4">
    <source>
        <dbReference type="Google" id="ProtNLM"/>
    </source>
</evidence>
<evidence type="ECO:0000313" key="2">
    <source>
        <dbReference type="EMBL" id="RXR21882.1"/>
    </source>
</evidence>
<dbReference type="GO" id="GO:0005975">
    <property type="term" value="P:carbohydrate metabolic process"/>
    <property type="evidence" value="ECO:0007669"/>
    <property type="project" value="InterPro"/>
</dbReference>
<dbReference type="Pfam" id="PF07470">
    <property type="entry name" value="Glyco_hydro_88"/>
    <property type="match status" value="1"/>
</dbReference>
<sequence length="394" mass="45651">MWLGLFLALLGIVLLFVGVDAWVHFNIWQSRIKIGRYSNDQQWQQAIQIRAQSWLKNMPVTKLTDNSRLLLWDMLRGNYKRSTIQIWQKAALYIGLIDLAEATKNNELRVEVRNSIQGMFNADGTWKIKPKEMDWVMMSHAVIRIHGREFPEKFQPAFEETYALIQTLKGADGLIAYKKHMPNYRYVDTLGFICPFLTHYGLKFNKPEAIELAYQQIESFHQHGMMAQEFLPCHSYQTSTQLPVGLFGWGRGLAWYAYGLMDMYLALPQNHPYHSKLEEKIQRFVDSVLKFQNADGSWGWLIFDESSRKDSSTTAVLGWVLSALPHVLQNQKTNEALQKVKQYLQSVTLRNGAIDFSQGDTKAIGIHAQTFELLPFTQGFTLRMQAHMKYQTKE</sequence>
<keyword evidence="3" id="KW-1185">Reference proteome</keyword>
<dbReference type="RefSeq" id="WP_129461856.1">
    <property type="nucleotide sequence ID" value="NZ_SBKN01000006.1"/>
</dbReference>
<dbReference type="EMBL" id="SBKN01000006">
    <property type="protein sequence ID" value="RXR21882.1"/>
    <property type="molecule type" value="Genomic_DNA"/>
</dbReference>